<reference evidence="3" key="1">
    <citation type="submission" date="2016-08" db="EMBL/GenBank/DDBJ databases">
        <title>Complete Genome Seqeunce of Paenibacillus sp. BIHB 4019 from tea rhizoplane.</title>
        <authorList>
            <person name="Thakur R."/>
            <person name="Swarnkar M.K."/>
            <person name="Gulati A."/>
        </authorList>
    </citation>
    <scope>NUCLEOTIDE SEQUENCE [LARGE SCALE GENOMIC DNA]</scope>
    <source>
        <strain evidence="3">BIHB4019</strain>
    </source>
</reference>
<protein>
    <submittedName>
        <fullName evidence="3">Uncharacterized protein</fullName>
    </submittedName>
</protein>
<evidence type="ECO:0000256" key="2">
    <source>
        <dbReference type="SAM" id="MobiDB-lite"/>
    </source>
</evidence>
<evidence type="ECO:0000313" key="3">
    <source>
        <dbReference type="EMBL" id="ANY67307.1"/>
    </source>
</evidence>
<feature type="compositionally biased region" description="Low complexity" evidence="2">
    <location>
        <begin position="44"/>
        <end position="58"/>
    </location>
</feature>
<name>A0A1B2DHV0_9BACL</name>
<keyword evidence="1" id="KW-0175">Coiled coil</keyword>
<dbReference type="EMBL" id="CP016808">
    <property type="protein sequence ID" value="ANY67307.1"/>
    <property type="molecule type" value="Genomic_DNA"/>
</dbReference>
<dbReference type="RefSeq" id="WP_099518518.1">
    <property type="nucleotide sequence ID" value="NZ_CP016808.1"/>
</dbReference>
<accession>A0A1B2DHV0</accession>
<feature type="region of interest" description="Disordered" evidence="2">
    <location>
        <begin position="1"/>
        <end position="60"/>
    </location>
</feature>
<sequence>MSEESGSQTVTEQQDDHQTAISDAFSAFGLDTPSEAAAPENEQAEMSEPPAIEEAPAAKTIKVKHNKEEIEVDISDDKLPEYVQKALALDKERSKKTELEKSLERAAKLNGFDKTEDYLANLDQLEQQAKQRQQDQFKDLHDQLREEAEYAGIDPEKLDAFLDAHPLLQEANKAIAERQRADEERSLQVAQQAEIAKWGELFTAYPDLVVPEDGVAPDWLTPDMSDRIERGYDPKDAYELAHRNTITAQTRKQAEQKAIKDQRLGLRAQVEIQSSGEPEAEVPTELSTAFSLFGLDPKAAKKYVKK</sequence>
<organism evidence="3">
    <name type="scientific">Paenibacillus sp. BIHB 4019</name>
    <dbReference type="NCBI Taxonomy" id="1870819"/>
    <lineage>
        <taxon>Bacteria</taxon>
        <taxon>Bacillati</taxon>
        <taxon>Bacillota</taxon>
        <taxon>Bacilli</taxon>
        <taxon>Bacillales</taxon>
        <taxon>Paenibacillaceae</taxon>
        <taxon>Paenibacillus</taxon>
    </lineage>
</organism>
<dbReference type="AlphaFoldDB" id="A0A1B2DHV0"/>
<feature type="coiled-coil region" evidence="1">
    <location>
        <begin position="89"/>
        <end position="135"/>
    </location>
</feature>
<proteinExistence type="predicted"/>
<feature type="compositionally biased region" description="Polar residues" evidence="2">
    <location>
        <begin position="1"/>
        <end position="12"/>
    </location>
</feature>
<evidence type="ECO:0000256" key="1">
    <source>
        <dbReference type="SAM" id="Coils"/>
    </source>
</evidence>
<gene>
    <name evidence="3" type="ORF">BBD42_13105</name>
</gene>